<dbReference type="InterPro" id="IPR011611">
    <property type="entry name" value="PfkB_dom"/>
</dbReference>
<dbReference type="Proteomes" id="UP000179242">
    <property type="component" value="Unassembled WGS sequence"/>
</dbReference>
<gene>
    <name evidence="4" type="ORF">A2438_02650</name>
</gene>
<dbReference type="EMBL" id="MEUJ01000004">
    <property type="protein sequence ID" value="OGC40168.1"/>
    <property type="molecule type" value="Genomic_DNA"/>
</dbReference>
<keyword evidence="2 4" id="KW-0418">Kinase</keyword>
<proteinExistence type="predicted"/>
<accession>A0A1F4U5C5</accession>
<dbReference type="GO" id="GO:0016301">
    <property type="term" value="F:kinase activity"/>
    <property type="evidence" value="ECO:0007669"/>
    <property type="project" value="UniProtKB-KW"/>
</dbReference>
<evidence type="ECO:0000256" key="1">
    <source>
        <dbReference type="ARBA" id="ARBA00022679"/>
    </source>
</evidence>
<dbReference type="PROSITE" id="PS00584">
    <property type="entry name" value="PFKB_KINASES_2"/>
    <property type="match status" value="1"/>
</dbReference>
<dbReference type="Pfam" id="PF00294">
    <property type="entry name" value="PfkB"/>
    <property type="match status" value="1"/>
</dbReference>
<dbReference type="AlphaFoldDB" id="A0A1F4U5C5"/>
<feature type="domain" description="Carbohydrate kinase PfkB" evidence="3">
    <location>
        <begin position="25"/>
        <end position="275"/>
    </location>
</feature>
<dbReference type="PANTHER" id="PTHR10584">
    <property type="entry name" value="SUGAR KINASE"/>
    <property type="match status" value="1"/>
</dbReference>
<reference evidence="4 5" key="1">
    <citation type="journal article" date="2016" name="Nat. Commun.">
        <title>Thousands of microbial genomes shed light on interconnected biogeochemical processes in an aquifer system.</title>
        <authorList>
            <person name="Anantharaman K."/>
            <person name="Brown C.T."/>
            <person name="Hug L.A."/>
            <person name="Sharon I."/>
            <person name="Castelle C.J."/>
            <person name="Probst A.J."/>
            <person name="Thomas B.C."/>
            <person name="Singh A."/>
            <person name="Wilkins M.J."/>
            <person name="Karaoz U."/>
            <person name="Brodie E.L."/>
            <person name="Williams K.H."/>
            <person name="Hubbard S.S."/>
            <person name="Banfield J.F."/>
        </authorList>
    </citation>
    <scope>NUCLEOTIDE SEQUENCE [LARGE SCALE GENOMIC DNA]</scope>
</reference>
<dbReference type="GO" id="GO:0005829">
    <property type="term" value="C:cytosol"/>
    <property type="evidence" value="ECO:0007669"/>
    <property type="project" value="TreeGrafter"/>
</dbReference>
<evidence type="ECO:0000259" key="3">
    <source>
        <dbReference type="Pfam" id="PF00294"/>
    </source>
</evidence>
<dbReference type="InterPro" id="IPR029056">
    <property type="entry name" value="Ribokinase-like"/>
</dbReference>
<name>A0A1F4U5C5_UNCSA</name>
<protein>
    <submittedName>
        <fullName evidence="4">Sugar kinase</fullName>
    </submittedName>
</protein>
<dbReference type="InterPro" id="IPR002173">
    <property type="entry name" value="Carboh/pur_kinase_PfkB_CS"/>
</dbReference>
<dbReference type="SUPFAM" id="SSF53613">
    <property type="entry name" value="Ribokinase-like"/>
    <property type="match status" value="1"/>
</dbReference>
<sequence>MKLLIAGTSGLDTIETPFGRKENILGGSGIHASISASFFGPLSLLSIVGEDFPTTQVDFLEGRGIDTRGIKKASGKTFHWEGSYEYDMNHAHTKKTDLNTLLNFDSRLSPELKKAEYVFLANLDPDLQLMVIEQLEAPKFIAADTMNFWIESKRSSLHKLIKKVDFMLLNEGEARQFMETPNLPLAGRRILELGAKGAIIKKGEHGAVVFTPDAFFSAASYPQEELKDPTGAGDSFAGGFIGYLAQSGDLSPGNIRTAVIFGSVMASFNVEDFGPDRMRRLTHREIKKRFDEFKRFSHFDEEEKCWKNLNW</sequence>
<evidence type="ECO:0000256" key="2">
    <source>
        <dbReference type="ARBA" id="ARBA00022777"/>
    </source>
</evidence>
<keyword evidence="1" id="KW-0808">Transferase</keyword>
<dbReference type="Gene3D" id="3.40.1190.20">
    <property type="match status" value="1"/>
</dbReference>
<comment type="caution">
    <text evidence="4">The sequence shown here is derived from an EMBL/GenBank/DDBJ whole genome shotgun (WGS) entry which is preliminary data.</text>
</comment>
<dbReference type="PANTHER" id="PTHR10584:SF166">
    <property type="entry name" value="RIBOKINASE"/>
    <property type="match status" value="1"/>
</dbReference>
<organism evidence="4 5">
    <name type="scientific">candidate division WOR-1 bacterium RIFOXYC2_FULL_46_14</name>
    <dbReference type="NCBI Taxonomy" id="1802587"/>
    <lineage>
        <taxon>Bacteria</taxon>
        <taxon>Bacillati</taxon>
        <taxon>Saganbacteria</taxon>
    </lineage>
</organism>
<evidence type="ECO:0000313" key="5">
    <source>
        <dbReference type="Proteomes" id="UP000179242"/>
    </source>
</evidence>
<evidence type="ECO:0000313" key="4">
    <source>
        <dbReference type="EMBL" id="OGC40168.1"/>
    </source>
</evidence>